<reference evidence="1" key="1">
    <citation type="submission" date="2019-11" db="EMBL/GenBank/DDBJ databases">
        <title>Bipolaris sorokiniana Genome sequencing.</title>
        <authorList>
            <person name="Wang H."/>
        </authorList>
    </citation>
    <scope>NUCLEOTIDE SEQUENCE</scope>
</reference>
<gene>
    <name evidence="1" type="ORF">GGP41_008435</name>
</gene>
<evidence type="ECO:0000313" key="1">
    <source>
        <dbReference type="EMBL" id="KAF5845965.1"/>
    </source>
</evidence>
<sequence length="125" mass="13965">MEACIFVFRWNLLENLLKALGAIKTAPLGEPLSLIVTGAENERILSRHGHNTVPHPSIYAAWKDSPGPMNACQHSSVSISLLRRAPYFLNAKHITPYTKLLSRSLLYAWPASSASHAKRMRSRNM</sequence>
<proteinExistence type="predicted"/>
<name>A0A8H5ZAU0_COCSA</name>
<organism evidence="1 2">
    <name type="scientific">Cochliobolus sativus</name>
    <name type="common">Common root rot and spot blotch fungus</name>
    <name type="synonym">Bipolaris sorokiniana</name>
    <dbReference type="NCBI Taxonomy" id="45130"/>
    <lineage>
        <taxon>Eukaryota</taxon>
        <taxon>Fungi</taxon>
        <taxon>Dikarya</taxon>
        <taxon>Ascomycota</taxon>
        <taxon>Pezizomycotina</taxon>
        <taxon>Dothideomycetes</taxon>
        <taxon>Pleosporomycetidae</taxon>
        <taxon>Pleosporales</taxon>
        <taxon>Pleosporineae</taxon>
        <taxon>Pleosporaceae</taxon>
        <taxon>Bipolaris</taxon>
    </lineage>
</organism>
<dbReference type="AlphaFoldDB" id="A0A8H5ZAU0"/>
<dbReference type="Proteomes" id="UP000624244">
    <property type="component" value="Unassembled WGS sequence"/>
</dbReference>
<comment type="caution">
    <text evidence="1">The sequence shown here is derived from an EMBL/GenBank/DDBJ whole genome shotgun (WGS) entry which is preliminary data.</text>
</comment>
<accession>A0A8H5ZAU0</accession>
<evidence type="ECO:0000313" key="2">
    <source>
        <dbReference type="Proteomes" id="UP000624244"/>
    </source>
</evidence>
<protein>
    <submittedName>
        <fullName evidence="1">Uncharacterized protein</fullName>
    </submittedName>
</protein>
<dbReference type="EMBL" id="WNKQ01000017">
    <property type="protein sequence ID" value="KAF5845965.1"/>
    <property type="molecule type" value="Genomic_DNA"/>
</dbReference>